<evidence type="ECO:0000313" key="1">
    <source>
        <dbReference type="EMBL" id="QJA92442.1"/>
    </source>
</evidence>
<reference evidence="1" key="1">
    <citation type="submission" date="2020-03" db="EMBL/GenBank/DDBJ databases">
        <title>The deep terrestrial virosphere.</title>
        <authorList>
            <person name="Holmfeldt K."/>
            <person name="Nilsson E."/>
            <person name="Simone D."/>
            <person name="Lopez-Fernandez M."/>
            <person name="Wu X."/>
            <person name="de Brujin I."/>
            <person name="Lundin D."/>
            <person name="Andersson A."/>
            <person name="Bertilsson S."/>
            <person name="Dopson M."/>
        </authorList>
    </citation>
    <scope>NUCLEOTIDE SEQUENCE</scope>
    <source>
        <strain evidence="1">MM415B04661</strain>
    </source>
</reference>
<dbReference type="AlphaFoldDB" id="A0A6M3LFP1"/>
<dbReference type="EMBL" id="MT143067">
    <property type="protein sequence ID" value="QJA92442.1"/>
    <property type="molecule type" value="Genomic_DNA"/>
</dbReference>
<proteinExistence type="predicted"/>
<dbReference type="InterPro" id="IPR041920">
    <property type="entry name" value="ROS/MUCR_sf"/>
</dbReference>
<sequence length="291" mass="33560">MKEQTLIHKPLPQNPDIWVSIPDYKEPTLPIEKEGLGWYGLQAYDFEGDKLMCHECGKFFDNLAIHIRKHKLNPHSYADKYMLLRGNKLISKKESNKLSDIFKNRMGEINYAERAKQARAGINQDKRREQAAISRRCAEFQNKYDTCSNQVLRKLAEASKIYGEGVNRIQTDNYYGGLSKICAEKFGSFNKAKQLLKLRLNPQGSEIIFTDRLILEDIVSFYRKTKKWPTFTDYKKGLMICSPATLRRGGGIVKLRQEAQQLKDEQDKIASIDINAIANKIEMEYAGRARV</sequence>
<protein>
    <submittedName>
        <fullName evidence="1">Putative ROS/MUCR transcriptional regulator protein</fullName>
    </submittedName>
</protein>
<dbReference type="Gene3D" id="1.10.10.1550">
    <property type="entry name" value="ROS/MUCR transcriptional regulator protein"/>
    <property type="match status" value="1"/>
</dbReference>
<name>A0A6M3LFP1_9ZZZZ</name>
<organism evidence="1">
    <name type="scientific">viral metagenome</name>
    <dbReference type="NCBI Taxonomy" id="1070528"/>
    <lineage>
        <taxon>unclassified sequences</taxon>
        <taxon>metagenomes</taxon>
        <taxon>organismal metagenomes</taxon>
    </lineage>
</organism>
<accession>A0A6M3LFP1</accession>
<gene>
    <name evidence="1" type="ORF">MM415B04661_0004</name>
</gene>